<keyword evidence="2" id="KW-1185">Reference proteome</keyword>
<dbReference type="Proteomes" id="UP001501758">
    <property type="component" value="Unassembled WGS sequence"/>
</dbReference>
<protein>
    <recommendedName>
        <fullName evidence="3">Bacteriocin</fullName>
    </recommendedName>
</protein>
<sequence length="68" mass="7090">MYKKLLSIQGINQLNKQEQSTINGGYQSSCPSNGSGATGQSCSVASQCRPILSGFPVACIRGCCLSAF</sequence>
<dbReference type="RefSeq" id="WP_343911978.1">
    <property type="nucleotide sequence ID" value="NZ_BAAAGE010000002.1"/>
</dbReference>
<comment type="caution">
    <text evidence="1">The sequence shown here is derived from an EMBL/GenBank/DDBJ whole genome shotgun (WGS) entry which is preliminary data.</text>
</comment>
<evidence type="ECO:0000313" key="1">
    <source>
        <dbReference type="EMBL" id="GAA0719058.1"/>
    </source>
</evidence>
<name>A0ABP3TZI9_9FLAO</name>
<accession>A0ABP3TZI9</accession>
<evidence type="ECO:0000313" key="2">
    <source>
        <dbReference type="Proteomes" id="UP001501758"/>
    </source>
</evidence>
<organism evidence="1 2">
    <name type="scientific">Aquimarina litoralis</name>
    <dbReference type="NCBI Taxonomy" id="584605"/>
    <lineage>
        <taxon>Bacteria</taxon>
        <taxon>Pseudomonadati</taxon>
        <taxon>Bacteroidota</taxon>
        <taxon>Flavobacteriia</taxon>
        <taxon>Flavobacteriales</taxon>
        <taxon>Flavobacteriaceae</taxon>
        <taxon>Aquimarina</taxon>
    </lineage>
</organism>
<proteinExistence type="predicted"/>
<gene>
    <name evidence="1" type="ORF">GCM10009430_17700</name>
</gene>
<reference evidence="2" key="1">
    <citation type="journal article" date="2019" name="Int. J. Syst. Evol. Microbiol.">
        <title>The Global Catalogue of Microorganisms (GCM) 10K type strain sequencing project: providing services to taxonomists for standard genome sequencing and annotation.</title>
        <authorList>
            <consortium name="The Broad Institute Genomics Platform"/>
            <consortium name="The Broad Institute Genome Sequencing Center for Infectious Disease"/>
            <person name="Wu L."/>
            <person name="Ma J."/>
        </authorList>
    </citation>
    <scope>NUCLEOTIDE SEQUENCE [LARGE SCALE GENOMIC DNA]</scope>
    <source>
        <strain evidence="2">JCM 15974</strain>
    </source>
</reference>
<dbReference type="EMBL" id="BAAAGE010000002">
    <property type="protein sequence ID" value="GAA0719058.1"/>
    <property type="molecule type" value="Genomic_DNA"/>
</dbReference>
<evidence type="ECO:0008006" key="3">
    <source>
        <dbReference type="Google" id="ProtNLM"/>
    </source>
</evidence>